<feature type="transmembrane region" description="Helical" evidence="1">
    <location>
        <begin position="173"/>
        <end position="191"/>
    </location>
</feature>
<feature type="transmembrane region" description="Helical" evidence="1">
    <location>
        <begin position="34"/>
        <end position="59"/>
    </location>
</feature>
<feature type="transmembrane region" description="Helical" evidence="1">
    <location>
        <begin position="148"/>
        <end position="167"/>
    </location>
</feature>
<protein>
    <submittedName>
        <fullName evidence="2">MFS family permease</fullName>
    </submittedName>
</protein>
<reference evidence="2 3" key="1">
    <citation type="submission" date="2023-07" db="EMBL/GenBank/DDBJ databases">
        <title>Sorghum-associated microbial communities from plants grown in Nebraska, USA.</title>
        <authorList>
            <person name="Schachtman D."/>
        </authorList>
    </citation>
    <scope>NUCLEOTIDE SEQUENCE [LARGE SCALE GENOMIC DNA]</scope>
    <source>
        <strain evidence="2 3">BE167</strain>
    </source>
</reference>
<dbReference type="RefSeq" id="WP_310050447.1">
    <property type="nucleotide sequence ID" value="NZ_JAVDVQ010000002.1"/>
</dbReference>
<organism evidence="2 3">
    <name type="scientific">Arthrobacter ginsengisoli</name>
    <dbReference type="NCBI Taxonomy" id="1356565"/>
    <lineage>
        <taxon>Bacteria</taxon>
        <taxon>Bacillati</taxon>
        <taxon>Actinomycetota</taxon>
        <taxon>Actinomycetes</taxon>
        <taxon>Micrococcales</taxon>
        <taxon>Micrococcaceae</taxon>
        <taxon>Arthrobacter</taxon>
    </lineage>
</organism>
<keyword evidence="1" id="KW-1133">Transmembrane helix</keyword>
<evidence type="ECO:0000313" key="3">
    <source>
        <dbReference type="Proteomes" id="UP001252243"/>
    </source>
</evidence>
<dbReference type="EMBL" id="JAVDVQ010000002">
    <property type="protein sequence ID" value="MDR7081334.1"/>
    <property type="molecule type" value="Genomic_DNA"/>
</dbReference>
<sequence length="217" mass="22225">MNVPVILAVGAIVVFAVVMVLTRDKDPQQRATTLTRTAAAIMAVFTVLAGIFIVGYAMQDPGGNAGLLITLVWAAPMLILALAAWFWPAPTAPLLIALTASFVAACVWLAFDPAALRNFVNENGPAIAVSVVALAFPAAVLGLKRTAVAGWLLVALGALPLLITVIARSGPVGWLAAASVVPLIAGISYLVSARMVAGSTASGNHPAATRQRPDPTA</sequence>
<proteinExistence type="predicted"/>
<gene>
    <name evidence="2" type="ORF">J2X01_000611</name>
</gene>
<keyword evidence="3" id="KW-1185">Reference proteome</keyword>
<evidence type="ECO:0000313" key="2">
    <source>
        <dbReference type="EMBL" id="MDR7081334.1"/>
    </source>
</evidence>
<name>A0ABU1U819_9MICC</name>
<keyword evidence="1" id="KW-0472">Membrane</keyword>
<dbReference type="Proteomes" id="UP001252243">
    <property type="component" value="Unassembled WGS sequence"/>
</dbReference>
<evidence type="ECO:0000256" key="1">
    <source>
        <dbReference type="SAM" id="Phobius"/>
    </source>
</evidence>
<feature type="transmembrane region" description="Helical" evidence="1">
    <location>
        <begin position="123"/>
        <end position="141"/>
    </location>
</feature>
<feature type="transmembrane region" description="Helical" evidence="1">
    <location>
        <begin position="65"/>
        <end position="87"/>
    </location>
</feature>
<feature type="transmembrane region" description="Helical" evidence="1">
    <location>
        <begin position="94"/>
        <end position="111"/>
    </location>
</feature>
<comment type="caution">
    <text evidence="2">The sequence shown here is derived from an EMBL/GenBank/DDBJ whole genome shotgun (WGS) entry which is preliminary data.</text>
</comment>
<keyword evidence="1" id="KW-0812">Transmembrane</keyword>
<feature type="transmembrane region" description="Helical" evidence="1">
    <location>
        <begin position="6"/>
        <end position="22"/>
    </location>
</feature>
<accession>A0ABU1U819</accession>